<evidence type="ECO:0000313" key="2">
    <source>
        <dbReference type="EMBL" id="MBC5767215.1"/>
    </source>
</evidence>
<dbReference type="Proteomes" id="UP000596827">
    <property type="component" value="Unassembled WGS sequence"/>
</dbReference>
<feature type="domain" description="SnoaL-like" evidence="1">
    <location>
        <begin position="8"/>
        <end position="115"/>
    </location>
</feature>
<sequence>MQNVALIQSMYQAFGQGDIATILANCTDDIEWSLHATVNAPYIGTVRGKEAVQKWFGQLAASDDITVFEPREFFGGTDHVTVLGFQKARVLPKGGEFESPWVHVFNIKGGKVSRWVGMYDSAARVKAGG</sequence>
<proteinExistence type="predicted"/>
<evidence type="ECO:0000313" key="3">
    <source>
        <dbReference type="Proteomes" id="UP000596827"/>
    </source>
</evidence>
<organism evidence="2 3">
    <name type="scientific">Ramlibacter albus</name>
    <dbReference type="NCBI Taxonomy" id="2079448"/>
    <lineage>
        <taxon>Bacteria</taxon>
        <taxon>Pseudomonadati</taxon>
        <taxon>Pseudomonadota</taxon>
        <taxon>Betaproteobacteria</taxon>
        <taxon>Burkholderiales</taxon>
        <taxon>Comamonadaceae</taxon>
        <taxon>Ramlibacter</taxon>
    </lineage>
</organism>
<dbReference type="InterPro" id="IPR032710">
    <property type="entry name" value="NTF2-like_dom_sf"/>
</dbReference>
<evidence type="ECO:0000259" key="1">
    <source>
        <dbReference type="Pfam" id="PF12680"/>
    </source>
</evidence>
<dbReference type="PANTHER" id="PTHR41252:SF1">
    <property type="entry name" value="BLR2505 PROTEIN"/>
    <property type="match status" value="1"/>
</dbReference>
<reference evidence="2" key="1">
    <citation type="submission" date="2020-08" db="EMBL/GenBank/DDBJ databases">
        <title>Ramlibacter sp. GTP1 16S ribosomal RNA gene genome sequencing and assembly.</title>
        <authorList>
            <person name="Kang M."/>
        </authorList>
    </citation>
    <scope>NUCLEOTIDE SEQUENCE</scope>
    <source>
        <strain evidence="2">GTP1</strain>
    </source>
</reference>
<accession>A0A923MC17</accession>
<protein>
    <submittedName>
        <fullName evidence="2">Nuclear transport factor 2 family protein</fullName>
    </submittedName>
</protein>
<dbReference type="InterPro" id="IPR037401">
    <property type="entry name" value="SnoaL-like"/>
</dbReference>
<comment type="caution">
    <text evidence="2">The sequence shown here is derived from an EMBL/GenBank/DDBJ whole genome shotgun (WGS) entry which is preliminary data.</text>
</comment>
<dbReference type="EMBL" id="JACORU010000009">
    <property type="protein sequence ID" value="MBC5767215.1"/>
    <property type="molecule type" value="Genomic_DNA"/>
</dbReference>
<dbReference type="RefSeq" id="WP_187083698.1">
    <property type="nucleotide sequence ID" value="NZ_JACORU010000009.1"/>
</dbReference>
<keyword evidence="3" id="KW-1185">Reference proteome</keyword>
<dbReference type="Gene3D" id="3.10.450.50">
    <property type="match status" value="1"/>
</dbReference>
<gene>
    <name evidence="2" type="ORF">H8R02_22300</name>
</gene>
<dbReference type="Pfam" id="PF12680">
    <property type="entry name" value="SnoaL_2"/>
    <property type="match status" value="1"/>
</dbReference>
<dbReference type="SUPFAM" id="SSF54427">
    <property type="entry name" value="NTF2-like"/>
    <property type="match status" value="1"/>
</dbReference>
<dbReference type="AlphaFoldDB" id="A0A923MC17"/>
<dbReference type="PANTHER" id="PTHR41252">
    <property type="entry name" value="BLR2505 PROTEIN"/>
    <property type="match status" value="1"/>
</dbReference>
<name>A0A923MC17_9BURK</name>